<evidence type="ECO:0000256" key="5">
    <source>
        <dbReference type="ARBA" id="ARBA00038359"/>
    </source>
</evidence>
<dbReference type="GO" id="GO:0016020">
    <property type="term" value="C:membrane"/>
    <property type="evidence" value="ECO:0007669"/>
    <property type="project" value="UniProtKB-SubCell"/>
</dbReference>
<feature type="transmembrane region" description="Helical" evidence="7">
    <location>
        <begin position="12"/>
        <end position="36"/>
    </location>
</feature>
<dbReference type="Pfam" id="PF20684">
    <property type="entry name" value="Fung_rhodopsin"/>
    <property type="match status" value="1"/>
</dbReference>
<dbReference type="InterPro" id="IPR052337">
    <property type="entry name" value="SAT4-like"/>
</dbReference>
<feature type="transmembrane region" description="Helical" evidence="7">
    <location>
        <begin position="89"/>
        <end position="118"/>
    </location>
</feature>
<keyword evidence="10" id="KW-1185">Reference proteome</keyword>
<feature type="transmembrane region" description="Helical" evidence="7">
    <location>
        <begin position="172"/>
        <end position="196"/>
    </location>
</feature>
<dbReference type="PANTHER" id="PTHR33048">
    <property type="entry name" value="PTH11-LIKE INTEGRAL MEMBRANE PROTEIN (AFU_ORTHOLOGUE AFUA_5G11245)"/>
    <property type="match status" value="1"/>
</dbReference>
<comment type="similarity">
    <text evidence="5">Belongs to the SAT4 family.</text>
</comment>
<dbReference type="InterPro" id="IPR049326">
    <property type="entry name" value="Rhodopsin_dom_fungi"/>
</dbReference>
<name>A0A6A5KRN2_9PLEO</name>
<feature type="region of interest" description="Disordered" evidence="6">
    <location>
        <begin position="293"/>
        <end position="350"/>
    </location>
</feature>
<evidence type="ECO:0000256" key="6">
    <source>
        <dbReference type="SAM" id="MobiDB-lite"/>
    </source>
</evidence>
<evidence type="ECO:0000256" key="1">
    <source>
        <dbReference type="ARBA" id="ARBA00004141"/>
    </source>
</evidence>
<feature type="transmembrane region" description="Helical" evidence="7">
    <location>
        <begin position="48"/>
        <end position="69"/>
    </location>
</feature>
<dbReference type="EMBL" id="ML975259">
    <property type="protein sequence ID" value="KAF1837686.1"/>
    <property type="molecule type" value="Genomic_DNA"/>
</dbReference>
<organism evidence="9 10">
    <name type="scientific">Decorospora gaudefroyi</name>
    <dbReference type="NCBI Taxonomy" id="184978"/>
    <lineage>
        <taxon>Eukaryota</taxon>
        <taxon>Fungi</taxon>
        <taxon>Dikarya</taxon>
        <taxon>Ascomycota</taxon>
        <taxon>Pezizomycotina</taxon>
        <taxon>Dothideomycetes</taxon>
        <taxon>Pleosporomycetidae</taxon>
        <taxon>Pleosporales</taxon>
        <taxon>Pleosporineae</taxon>
        <taxon>Pleosporaceae</taxon>
        <taxon>Decorospora</taxon>
    </lineage>
</organism>
<keyword evidence="4 7" id="KW-0472">Membrane</keyword>
<proteinExistence type="inferred from homology"/>
<evidence type="ECO:0000256" key="7">
    <source>
        <dbReference type="SAM" id="Phobius"/>
    </source>
</evidence>
<evidence type="ECO:0000256" key="2">
    <source>
        <dbReference type="ARBA" id="ARBA00022692"/>
    </source>
</evidence>
<gene>
    <name evidence="9" type="ORF">BDW02DRAFT_490820</name>
</gene>
<keyword evidence="3 7" id="KW-1133">Transmembrane helix</keyword>
<evidence type="ECO:0000313" key="9">
    <source>
        <dbReference type="EMBL" id="KAF1837686.1"/>
    </source>
</evidence>
<keyword evidence="2 7" id="KW-0812">Transmembrane</keyword>
<dbReference type="AlphaFoldDB" id="A0A6A5KRN2"/>
<accession>A0A6A5KRN2</accession>
<feature type="transmembrane region" description="Helical" evidence="7">
    <location>
        <begin position="242"/>
        <end position="266"/>
    </location>
</feature>
<sequence length="367" mass="40872">MVVDIPIENGRQVGILVVSSISIAIATIFVGLRIVAKSISNRFDYSDYCIIAALIWNVALHACCMTLVTHGGFGFHTAEIYQRFGPETAIFFFKGIMAFAMLWNVVVCFSKLSILLMYTALIPIPSMIKWCRWIGATIIAWNIADIIAAFLICRPLARNWNFFIPGTCGSQPAFYFAMGFVNLVTDAVIIVLPMPYLYRLNLEWRKKLLSMALLSIGIGTWAITIYRQILLPSLDFNDMTHSGVLATILSGLEPAVAIVLACIPLLRPLFGGKSRHDDLPYNKYGSGKRASLFSKKGSSGSHGHDPTATFSELVDDNDTSSEIRLQPIKPVQMVRVSSSDDRPKDLFPSTTDNYTITVEKKWEVRRD</sequence>
<dbReference type="PANTHER" id="PTHR33048:SF57">
    <property type="entry name" value="INTEGRAL MEMBRANE PROTEIN-RELATED"/>
    <property type="match status" value="1"/>
</dbReference>
<dbReference type="Proteomes" id="UP000800040">
    <property type="component" value="Unassembled WGS sequence"/>
</dbReference>
<reference evidence="9" key="1">
    <citation type="submission" date="2020-01" db="EMBL/GenBank/DDBJ databases">
        <authorList>
            <consortium name="DOE Joint Genome Institute"/>
            <person name="Haridas S."/>
            <person name="Albert R."/>
            <person name="Binder M."/>
            <person name="Bloem J."/>
            <person name="Labutti K."/>
            <person name="Salamov A."/>
            <person name="Andreopoulos B."/>
            <person name="Baker S.E."/>
            <person name="Barry K."/>
            <person name="Bills G."/>
            <person name="Bluhm B.H."/>
            <person name="Cannon C."/>
            <person name="Castanera R."/>
            <person name="Culley D.E."/>
            <person name="Daum C."/>
            <person name="Ezra D."/>
            <person name="Gonzalez J.B."/>
            <person name="Henrissat B."/>
            <person name="Kuo A."/>
            <person name="Liang C."/>
            <person name="Lipzen A."/>
            <person name="Lutzoni F."/>
            <person name="Magnuson J."/>
            <person name="Mondo S."/>
            <person name="Nolan M."/>
            <person name="Ohm R."/>
            <person name="Pangilinan J."/>
            <person name="Park H.-J."/>
            <person name="Ramirez L."/>
            <person name="Alfaro M."/>
            <person name="Sun H."/>
            <person name="Tritt A."/>
            <person name="Yoshinaga Y."/>
            <person name="Zwiers L.-H."/>
            <person name="Turgeon B.G."/>
            <person name="Goodwin S.B."/>
            <person name="Spatafora J.W."/>
            <person name="Crous P.W."/>
            <person name="Grigoriev I.V."/>
        </authorList>
    </citation>
    <scope>NUCLEOTIDE SEQUENCE</scope>
    <source>
        <strain evidence="9">P77</strain>
    </source>
</reference>
<comment type="subcellular location">
    <subcellularLocation>
        <location evidence="1">Membrane</location>
        <topology evidence="1">Multi-pass membrane protein</topology>
    </subcellularLocation>
</comment>
<protein>
    <recommendedName>
        <fullName evidence="8">Rhodopsin domain-containing protein</fullName>
    </recommendedName>
</protein>
<evidence type="ECO:0000259" key="8">
    <source>
        <dbReference type="Pfam" id="PF20684"/>
    </source>
</evidence>
<feature type="transmembrane region" description="Helical" evidence="7">
    <location>
        <begin position="208"/>
        <end position="230"/>
    </location>
</feature>
<evidence type="ECO:0000256" key="4">
    <source>
        <dbReference type="ARBA" id="ARBA00023136"/>
    </source>
</evidence>
<feature type="transmembrane region" description="Helical" evidence="7">
    <location>
        <begin position="130"/>
        <end position="152"/>
    </location>
</feature>
<dbReference type="OrthoDB" id="3934549at2759"/>
<evidence type="ECO:0000256" key="3">
    <source>
        <dbReference type="ARBA" id="ARBA00022989"/>
    </source>
</evidence>
<feature type="domain" description="Rhodopsin" evidence="8">
    <location>
        <begin position="32"/>
        <end position="270"/>
    </location>
</feature>
<evidence type="ECO:0000313" key="10">
    <source>
        <dbReference type="Proteomes" id="UP000800040"/>
    </source>
</evidence>